<sequence length="75" mass="7878">MPDTTARPPADATPTDPALVLRPWNPADAAGPAALSGDEALRRSAYELTAVLPVRPPAWPGEGHLHVRHPAERAG</sequence>
<feature type="compositionally biased region" description="Low complexity" evidence="1">
    <location>
        <begin position="1"/>
        <end position="18"/>
    </location>
</feature>
<keyword evidence="3" id="KW-1185">Reference proteome</keyword>
<evidence type="ECO:0000313" key="3">
    <source>
        <dbReference type="Proteomes" id="UP000495940"/>
    </source>
</evidence>
<reference evidence="2 3" key="1">
    <citation type="submission" date="2017-06" db="EMBL/GenBank/DDBJ databases">
        <title>Complete Genome Sequence of Streptomyces hawaiiensis NRRL 15010 and insights into acyldepsipeptides biosynthesis.</title>
        <authorList>
            <person name="Mariita R.M."/>
            <person name="Sello J.K."/>
        </authorList>
    </citation>
    <scope>NUCLEOTIDE SEQUENCE [LARGE SCALE GENOMIC DNA]</scope>
    <source>
        <strain evidence="2 3">ATCC 12236</strain>
    </source>
</reference>
<dbReference type="KEGG" id="shaw:CEB94_26710"/>
<dbReference type="Proteomes" id="UP000495940">
    <property type="component" value="Chromosome"/>
</dbReference>
<dbReference type="AlphaFoldDB" id="A0A6G5RIT0"/>
<name>A0A6G5RIT0_9ACTN</name>
<dbReference type="EMBL" id="CP021978">
    <property type="protein sequence ID" value="QCD58035.1"/>
    <property type="molecule type" value="Genomic_DNA"/>
</dbReference>
<organism evidence="2 3">
    <name type="scientific">Streptomyces hawaiiensis</name>
    <dbReference type="NCBI Taxonomy" id="67305"/>
    <lineage>
        <taxon>Bacteria</taxon>
        <taxon>Bacillati</taxon>
        <taxon>Actinomycetota</taxon>
        <taxon>Actinomycetes</taxon>
        <taxon>Kitasatosporales</taxon>
        <taxon>Streptomycetaceae</taxon>
        <taxon>Streptomyces</taxon>
    </lineage>
</organism>
<dbReference type="RefSeq" id="WP_175434548.1">
    <property type="nucleotide sequence ID" value="NZ_CP021978.1"/>
</dbReference>
<evidence type="ECO:0000313" key="2">
    <source>
        <dbReference type="EMBL" id="QCD58035.1"/>
    </source>
</evidence>
<proteinExistence type="predicted"/>
<gene>
    <name evidence="2" type="ORF">CEB94_26710</name>
</gene>
<feature type="region of interest" description="Disordered" evidence="1">
    <location>
        <begin position="1"/>
        <end position="25"/>
    </location>
</feature>
<accession>A0A6G5RIT0</accession>
<evidence type="ECO:0000256" key="1">
    <source>
        <dbReference type="SAM" id="MobiDB-lite"/>
    </source>
</evidence>
<protein>
    <submittedName>
        <fullName evidence="2">Uncharacterized protein</fullName>
    </submittedName>
</protein>